<proteinExistence type="predicted"/>
<gene>
    <name evidence="1" type="ORF">SNAT2548_LOCUS4774</name>
</gene>
<name>A0A812IIG1_9DINO</name>
<dbReference type="AlphaFoldDB" id="A0A812IIG1"/>
<organism evidence="1 2">
    <name type="scientific">Symbiodinium natans</name>
    <dbReference type="NCBI Taxonomy" id="878477"/>
    <lineage>
        <taxon>Eukaryota</taxon>
        <taxon>Sar</taxon>
        <taxon>Alveolata</taxon>
        <taxon>Dinophyceae</taxon>
        <taxon>Suessiales</taxon>
        <taxon>Symbiodiniaceae</taxon>
        <taxon>Symbiodinium</taxon>
    </lineage>
</organism>
<accession>A0A812IIG1</accession>
<dbReference type="EMBL" id="CAJNDS010000296">
    <property type="protein sequence ID" value="CAE7040335.1"/>
    <property type="molecule type" value="Genomic_DNA"/>
</dbReference>
<sequence>MCSVGSVLEPRAPKSHKVLQSMAAIRNVELKNLGDGCSGAEALVDYPGAHKQDLQLTEIVRDFVVTPERKAKWSHIAKALKQSPMYVEAEVDLPNVPKMVLRIMDEGVVELRQEMDAQGFKSYSKTDTAFTLGGKLPAKSRDLIEENSAMTAISLNTFYHIAGVPIGDSDRSDAQHYACFSPPLSPEDGVNKGSKVLDAHQVENFCLECAVETATETNFDIEELYKFASGSDQVEEFRLEGEDDGSTTPLFFEIEDQYTFDNVDLQSHGSSLRSSIAMLGRMAAWVCFAL</sequence>
<keyword evidence="2" id="KW-1185">Reference proteome</keyword>
<evidence type="ECO:0000313" key="1">
    <source>
        <dbReference type="EMBL" id="CAE7040335.1"/>
    </source>
</evidence>
<reference evidence="1" key="1">
    <citation type="submission" date="2021-02" db="EMBL/GenBank/DDBJ databases">
        <authorList>
            <person name="Dougan E. K."/>
            <person name="Rhodes N."/>
            <person name="Thang M."/>
            <person name="Chan C."/>
        </authorList>
    </citation>
    <scope>NUCLEOTIDE SEQUENCE</scope>
</reference>
<comment type="caution">
    <text evidence="1">The sequence shown here is derived from an EMBL/GenBank/DDBJ whole genome shotgun (WGS) entry which is preliminary data.</text>
</comment>
<protein>
    <submittedName>
        <fullName evidence="1">Uncharacterized protein</fullName>
    </submittedName>
</protein>
<dbReference type="Proteomes" id="UP000604046">
    <property type="component" value="Unassembled WGS sequence"/>
</dbReference>
<evidence type="ECO:0000313" key="2">
    <source>
        <dbReference type="Proteomes" id="UP000604046"/>
    </source>
</evidence>